<dbReference type="PANTHER" id="PTHR33121:SF71">
    <property type="entry name" value="OXYGEN SENSOR PROTEIN DOSP"/>
    <property type="match status" value="1"/>
</dbReference>
<gene>
    <name evidence="8" type="ORF">TresaDRAFT_1634</name>
</gene>
<dbReference type="CDD" id="cd18773">
    <property type="entry name" value="PDC1_HK_sensor"/>
    <property type="match status" value="1"/>
</dbReference>
<evidence type="ECO:0000256" key="3">
    <source>
        <dbReference type="ARBA" id="ARBA00022692"/>
    </source>
</evidence>
<evidence type="ECO:0000256" key="5">
    <source>
        <dbReference type="ARBA" id="ARBA00023136"/>
    </source>
</evidence>
<dbReference type="CDD" id="cd01948">
    <property type="entry name" value="EAL"/>
    <property type="match status" value="1"/>
</dbReference>
<dbReference type="InterPro" id="IPR033479">
    <property type="entry name" value="dCache_1"/>
</dbReference>
<proteinExistence type="predicted"/>
<feature type="transmembrane region" description="Helical" evidence="6">
    <location>
        <begin position="12"/>
        <end position="31"/>
    </location>
</feature>
<dbReference type="InterPro" id="IPR050706">
    <property type="entry name" value="Cyclic-di-GMP_PDE-like"/>
</dbReference>
<comment type="subcellular location">
    <subcellularLocation>
        <location evidence="1">Cell membrane</location>
        <topology evidence="1">Multi-pass membrane protein</topology>
    </subcellularLocation>
</comment>
<dbReference type="InterPro" id="IPR029787">
    <property type="entry name" value="Nucleotide_cyclase"/>
</dbReference>
<dbReference type="InterPro" id="IPR000160">
    <property type="entry name" value="GGDEF_dom"/>
</dbReference>
<accession>H7EKH7</accession>
<dbReference type="STRING" id="907348.TresaDRAFT_1634"/>
<dbReference type="PROSITE" id="PS50883">
    <property type="entry name" value="EAL"/>
    <property type="match status" value="1"/>
</dbReference>
<evidence type="ECO:0000259" key="7">
    <source>
        <dbReference type="PROSITE" id="PS50883"/>
    </source>
</evidence>
<dbReference type="eggNOG" id="COG5001">
    <property type="taxonomic scope" value="Bacteria"/>
</dbReference>
<dbReference type="SMART" id="SM00052">
    <property type="entry name" value="EAL"/>
    <property type="match status" value="1"/>
</dbReference>
<keyword evidence="9" id="KW-1185">Reference proteome</keyword>
<evidence type="ECO:0000256" key="2">
    <source>
        <dbReference type="ARBA" id="ARBA00022475"/>
    </source>
</evidence>
<dbReference type="AlphaFoldDB" id="H7EKH7"/>
<sequence>MDLKKRISQKKAEFISMFSVGLIIISLVFVLTSKVMSRSLRDAEERYTQRREETLDGYTYAIRFYLENHKTSLMSLYDENMFRTATSSEIQKWLVQNKDLVHDDFYTVFYVDTNKTGFFSNGNILGLSGRRYLLSPEEFGSSTYFVSDIIETPFCENPVFVVEIPIFDKDRKFKGTLCAAIIVDTLKKIADIIKIGSNSSVYVMDRTGKFLIHPKSEYIGKIFVPKTEKYKSITSNVTASSDSGIDETENENGIPVDLFHKKIDECGWTLGVAFPKEQRTKLYRQQNLTKALTLVISTAALLTLLLIEELVSRYFYSRHMIESIYDPLTMLWTRERFERKASDFFKKMPNDCFMLIEADIRGFKFINQNYGEEKADEIILFYSKLLDKMTKKHHGIIARGYADHFYSLMKVDKAKHAIRDFKESVEKICAEVKSFQIPFFPKFGITFLRPSEKPLVTIKDLIGQASFAKSTVKDNLLVPFSIYNSRLLDKSNQEHLIETKMESALLGSEFYVMYQPKIRLSDDKIVGAEALVRWESKDLGSLTPDTFIPIFEKNGFITKLDFYVYERVFEFIHMQLAEGKNIVPISVNMSRNHNKPEKFMHDFMKLFRKFDISPKLVQVEILERSVMDNNTLCEITDRLHEEGFTVAMDDFGSGESSLNMLTKIPVDVLKFDRDFLRLSTGSNGNLDKKSAGFIKSLINMSKELEKETIFEGVETESQRDFLRDAECDQVQGFFYSKPLDELAFVEFLEKKTAKRRK</sequence>
<keyword evidence="5 6" id="KW-0472">Membrane</keyword>
<dbReference type="Pfam" id="PF00990">
    <property type="entry name" value="GGDEF"/>
    <property type="match status" value="1"/>
</dbReference>
<dbReference type="GO" id="GO:0005886">
    <property type="term" value="C:plasma membrane"/>
    <property type="evidence" value="ECO:0007669"/>
    <property type="project" value="UniProtKB-SubCell"/>
</dbReference>
<dbReference type="Gene3D" id="3.30.70.270">
    <property type="match status" value="1"/>
</dbReference>
<dbReference type="InterPro" id="IPR001633">
    <property type="entry name" value="EAL_dom"/>
</dbReference>
<dbReference type="RefSeq" id="WP_002704107.1">
    <property type="nucleotide sequence ID" value="NZ_AGRW01000045.1"/>
</dbReference>
<evidence type="ECO:0000256" key="1">
    <source>
        <dbReference type="ARBA" id="ARBA00004651"/>
    </source>
</evidence>
<keyword evidence="3 6" id="KW-0812">Transmembrane</keyword>
<dbReference type="CDD" id="cd12912">
    <property type="entry name" value="PDC2_MCP_like"/>
    <property type="match status" value="1"/>
</dbReference>
<dbReference type="PANTHER" id="PTHR33121">
    <property type="entry name" value="CYCLIC DI-GMP PHOSPHODIESTERASE PDEF"/>
    <property type="match status" value="1"/>
</dbReference>
<dbReference type="SUPFAM" id="SSF55073">
    <property type="entry name" value="Nucleotide cyclase"/>
    <property type="match status" value="1"/>
</dbReference>
<evidence type="ECO:0000313" key="8">
    <source>
        <dbReference type="EMBL" id="EIC01882.1"/>
    </source>
</evidence>
<dbReference type="Pfam" id="PF00563">
    <property type="entry name" value="EAL"/>
    <property type="match status" value="1"/>
</dbReference>
<dbReference type="OrthoDB" id="366324at2"/>
<organism evidence="8 9">
    <name type="scientific">Treponema saccharophilum DSM 2985</name>
    <dbReference type="NCBI Taxonomy" id="907348"/>
    <lineage>
        <taxon>Bacteria</taxon>
        <taxon>Pseudomonadati</taxon>
        <taxon>Spirochaetota</taxon>
        <taxon>Spirochaetia</taxon>
        <taxon>Spirochaetales</taxon>
        <taxon>Treponemataceae</taxon>
        <taxon>Treponema</taxon>
    </lineage>
</organism>
<dbReference type="InterPro" id="IPR043128">
    <property type="entry name" value="Rev_trsase/Diguanyl_cyclase"/>
</dbReference>
<dbReference type="Proteomes" id="UP000003571">
    <property type="component" value="Unassembled WGS sequence"/>
</dbReference>
<dbReference type="InterPro" id="IPR035919">
    <property type="entry name" value="EAL_sf"/>
</dbReference>
<dbReference type="Gene3D" id="3.20.20.450">
    <property type="entry name" value="EAL domain"/>
    <property type="match status" value="1"/>
</dbReference>
<feature type="domain" description="EAL" evidence="7">
    <location>
        <begin position="494"/>
        <end position="752"/>
    </location>
</feature>
<protein>
    <submittedName>
        <fullName evidence="8">Diguanylate cyclase/phosphodiesterase</fullName>
    </submittedName>
</protein>
<dbReference type="PATRIC" id="fig|907348.3.peg.1395"/>
<evidence type="ECO:0000256" key="4">
    <source>
        <dbReference type="ARBA" id="ARBA00022989"/>
    </source>
</evidence>
<dbReference type="Gene3D" id="3.30.450.20">
    <property type="entry name" value="PAS domain"/>
    <property type="match status" value="1"/>
</dbReference>
<reference evidence="8 9" key="1">
    <citation type="submission" date="2011-09" db="EMBL/GenBank/DDBJ databases">
        <title>The draft genome of Treponema saccharophilum DSM 2985.</title>
        <authorList>
            <consortium name="US DOE Joint Genome Institute (JGI-PGF)"/>
            <person name="Lucas S."/>
            <person name="Copeland A."/>
            <person name="Lapidus A."/>
            <person name="Glavina del Rio T."/>
            <person name="Dalin E."/>
            <person name="Tice H."/>
            <person name="Bruce D."/>
            <person name="Goodwin L."/>
            <person name="Pitluck S."/>
            <person name="Peters L."/>
            <person name="Kyrpides N."/>
            <person name="Mavromatis K."/>
            <person name="Ivanova N."/>
            <person name="Markowitz V."/>
            <person name="Cheng J.-F."/>
            <person name="Hugenholtz P."/>
            <person name="Woyke T."/>
            <person name="Wu D."/>
            <person name="Gronow S."/>
            <person name="Wellnitz S."/>
            <person name="Brambilla E."/>
            <person name="Klenk H.-P."/>
            <person name="Eisen J.A."/>
        </authorList>
    </citation>
    <scope>NUCLEOTIDE SEQUENCE [LARGE SCALE GENOMIC DNA]</scope>
    <source>
        <strain evidence="8 9">DSM 2985</strain>
    </source>
</reference>
<dbReference type="Pfam" id="PF02743">
    <property type="entry name" value="dCache_1"/>
    <property type="match status" value="1"/>
</dbReference>
<keyword evidence="4 6" id="KW-1133">Transmembrane helix</keyword>
<evidence type="ECO:0000313" key="9">
    <source>
        <dbReference type="Proteomes" id="UP000003571"/>
    </source>
</evidence>
<comment type="caution">
    <text evidence="8">The sequence shown here is derived from an EMBL/GenBank/DDBJ whole genome shotgun (WGS) entry which is preliminary data.</text>
</comment>
<keyword evidence="2" id="KW-1003">Cell membrane</keyword>
<name>H7EKH7_9SPIR</name>
<dbReference type="SUPFAM" id="SSF141868">
    <property type="entry name" value="EAL domain-like"/>
    <property type="match status" value="1"/>
</dbReference>
<evidence type="ECO:0000256" key="6">
    <source>
        <dbReference type="SAM" id="Phobius"/>
    </source>
</evidence>
<dbReference type="GO" id="GO:0071111">
    <property type="term" value="F:cyclic-guanylate-specific phosphodiesterase activity"/>
    <property type="evidence" value="ECO:0007669"/>
    <property type="project" value="InterPro"/>
</dbReference>
<dbReference type="SMART" id="SM00267">
    <property type="entry name" value="GGDEF"/>
    <property type="match status" value="1"/>
</dbReference>
<dbReference type="EMBL" id="AGRW01000045">
    <property type="protein sequence ID" value="EIC01882.1"/>
    <property type="molecule type" value="Genomic_DNA"/>
</dbReference>